<dbReference type="Proteomes" id="UP000255193">
    <property type="component" value="Unassembled WGS sequence"/>
</dbReference>
<reference evidence="1 2" key="1">
    <citation type="submission" date="2018-06" db="EMBL/GenBank/DDBJ databases">
        <authorList>
            <consortium name="Pathogen Informatics"/>
            <person name="Doyle S."/>
        </authorList>
    </citation>
    <scope>NUCLEOTIDE SEQUENCE [LARGE SCALE GENOMIC DNA]</scope>
    <source>
        <strain evidence="1 2">NCTC11091</strain>
    </source>
</reference>
<proteinExistence type="predicted"/>
<name>A0A378Q0X0_9GAMM</name>
<evidence type="ECO:0000313" key="1">
    <source>
        <dbReference type="EMBL" id="STY94460.1"/>
    </source>
</evidence>
<organism evidence="1 2">
    <name type="scientific">Faucicola atlantae</name>
    <dbReference type="NCBI Taxonomy" id="34059"/>
    <lineage>
        <taxon>Bacteria</taxon>
        <taxon>Pseudomonadati</taxon>
        <taxon>Pseudomonadota</taxon>
        <taxon>Gammaproteobacteria</taxon>
        <taxon>Moraxellales</taxon>
        <taxon>Moraxellaceae</taxon>
        <taxon>Faucicola</taxon>
    </lineage>
</organism>
<sequence length="32" mass="3793">MNLTEKFNGSKKERPDPLNLRLHRALSWLEKA</sequence>
<protein>
    <submittedName>
        <fullName evidence="1">Uncharacterized protein</fullName>
    </submittedName>
</protein>
<accession>A0A378Q0X0</accession>
<dbReference type="AlphaFoldDB" id="A0A378Q0X0"/>
<dbReference type="EMBL" id="UGQA01000001">
    <property type="protein sequence ID" value="STY94460.1"/>
    <property type="molecule type" value="Genomic_DNA"/>
</dbReference>
<evidence type="ECO:0000313" key="2">
    <source>
        <dbReference type="Proteomes" id="UP000255193"/>
    </source>
</evidence>
<gene>
    <name evidence="1" type="ORF">NCTC11091_00224</name>
</gene>